<accession>A0A6H1ZHI5</accession>
<sequence>MRTLTSTLEAAQQSSGVKALVRLALSLGETSYTYYAKPTGGRIFEVTHTLKPFNHKATVMLKNADNVLSGIDLKGYDAVIGWGTITSNGEEYSDDPLLMVRTQGLYSAQGKSICDLNLIGVPNLLVEDRASASYIPVSSDTKTVKDLIREIAGDTGVTMLACYNHCRTYTVVFDSEDALLDTYIPADSFRIYINGSRLAAIRRLLDYTKCMIKWDSSGNWHILVPKTRRGL</sequence>
<evidence type="ECO:0000313" key="1">
    <source>
        <dbReference type="EMBL" id="QJA47383.1"/>
    </source>
</evidence>
<protein>
    <submittedName>
        <fullName evidence="1">Uncharacterized protein</fullName>
    </submittedName>
</protein>
<evidence type="ECO:0000313" key="3">
    <source>
        <dbReference type="EMBL" id="QJA83092.1"/>
    </source>
</evidence>
<dbReference type="EMBL" id="MT144041">
    <property type="protein sequence ID" value="QJA47383.1"/>
    <property type="molecule type" value="Genomic_DNA"/>
</dbReference>
<dbReference type="EMBL" id="MT142503">
    <property type="protein sequence ID" value="QJA83092.1"/>
    <property type="molecule type" value="Genomic_DNA"/>
</dbReference>
<gene>
    <name evidence="3" type="ORF">MM415A00315_0017</name>
    <name evidence="2" type="ORF">MM415B00552_0029</name>
    <name evidence="1" type="ORF">TM448A00662_0005</name>
</gene>
<organism evidence="1">
    <name type="scientific">viral metagenome</name>
    <dbReference type="NCBI Taxonomy" id="1070528"/>
    <lineage>
        <taxon>unclassified sequences</taxon>
        <taxon>metagenomes</taxon>
        <taxon>organismal metagenomes</taxon>
    </lineage>
</organism>
<dbReference type="AlphaFoldDB" id="A0A6H1ZHI5"/>
<name>A0A6H1ZHI5_9ZZZZ</name>
<dbReference type="EMBL" id="MT141511">
    <property type="protein sequence ID" value="QJA64039.1"/>
    <property type="molecule type" value="Genomic_DNA"/>
</dbReference>
<evidence type="ECO:0000313" key="2">
    <source>
        <dbReference type="EMBL" id="QJA64039.1"/>
    </source>
</evidence>
<proteinExistence type="predicted"/>
<reference evidence="1" key="1">
    <citation type="submission" date="2020-03" db="EMBL/GenBank/DDBJ databases">
        <title>The deep terrestrial virosphere.</title>
        <authorList>
            <person name="Holmfeldt K."/>
            <person name="Nilsson E."/>
            <person name="Simone D."/>
            <person name="Lopez-Fernandez M."/>
            <person name="Wu X."/>
            <person name="de Brujin I."/>
            <person name="Lundin D."/>
            <person name="Andersson A."/>
            <person name="Bertilsson S."/>
            <person name="Dopson M."/>
        </authorList>
    </citation>
    <scope>NUCLEOTIDE SEQUENCE</scope>
    <source>
        <strain evidence="3">MM415A00315</strain>
        <strain evidence="2">MM415B00552</strain>
        <strain evidence="1">TM448A00662</strain>
    </source>
</reference>